<organism evidence="8 9">
    <name type="scientific">Actinacidiphila reveromycinica</name>
    <dbReference type="NCBI Taxonomy" id="659352"/>
    <lineage>
        <taxon>Bacteria</taxon>
        <taxon>Bacillati</taxon>
        <taxon>Actinomycetota</taxon>
        <taxon>Actinomycetes</taxon>
        <taxon>Kitasatosporales</taxon>
        <taxon>Streptomycetaceae</taxon>
        <taxon>Actinacidiphila</taxon>
    </lineage>
</organism>
<dbReference type="KEGG" id="arev:RVR_5535"/>
<evidence type="ECO:0000256" key="3">
    <source>
        <dbReference type="ARBA" id="ARBA00022989"/>
    </source>
</evidence>
<comment type="subcellular location">
    <subcellularLocation>
        <location evidence="1">Membrane</location>
        <topology evidence="1">Multi-pass membrane protein</topology>
    </subcellularLocation>
</comment>
<evidence type="ECO:0000256" key="2">
    <source>
        <dbReference type="ARBA" id="ARBA00022692"/>
    </source>
</evidence>
<dbReference type="EMBL" id="AP018365">
    <property type="protein sequence ID" value="BBA99070.1"/>
    <property type="molecule type" value="Genomic_DNA"/>
</dbReference>
<dbReference type="Pfam" id="PF04893">
    <property type="entry name" value="Yip1"/>
    <property type="match status" value="1"/>
</dbReference>
<dbReference type="Proteomes" id="UP000595703">
    <property type="component" value="Chromosome"/>
</dbReference>
<protein>
    <recommendedName>
        <fullName evidence="7">Yip1 domain-containing protein</fullName>
    </recommendedName>
</protein>
<reference evidence="8 9" key="2">
    <citation type="journal article" date="2011" name="J. Antibiot.">
        <title>Furaquinocins I and J: novel polyketide isoprenoid hybrid compounds from Streptomyces reveromyceticus SN-593.</title>
        <authorList>
            <person name="Panthee S."/>
            <person name="Takahashi S."/>
            <person name="Takagi H."/>
            <person name="Nogawa T."/>
            <person name="Oowada E."/>
            <person name="Uramoto M."/>
            <person name="Osada H."/>
        </authorList>
    </citation>
    <scope>NUCLEOTIDE SEQUENCE [LARGE SCALE GENOMIC DNA]</scope>
    <source>
        <strain evidence="8 9">SN-593</strain>
    </source>
</reference>
<feature type="domain" description="Yip1" evidence="7">
    <location>
        <begin position="210"/>
        <end position="372"/>
    </location>
</feature>
<feature type="transmembrane region" description="Helical" evidence="6">
    <location>
        <begin position="266"/>
        <end position="287"/>
    </location>
</feature>
<dbReference type="AlphaFoldDB" id="A0A7U3UUP5"/>
<feature type="compositionally biased region" description="Gly residues" evidence="5">
    <location>
        <begin position="68"/>
        <end position="109"/>
    </location>
</feature>
<evidence type="ECO:0000256" key="6">
    <source>
        <dbReference type="SAM" id="Phobius"/>
    </source>
</evidence>
<reference evidence="8 9" key="4">
    <citation type="journal article" date="2020" name="Sci. Rep.">
        <title>beta-carboline chemical signals induce reveromycin production through a LuxR family regulator in Streptomyces sp. SN-593.</title>
        <authorList>
            <person name="Panthee S."/>
            <person name="Kito N."/>
            <person name="Hayashi T."/>
            <person name="Shimizu T."/>
            <person name="Ishikawa J."/>
            <person name="Hamamoto H."/>
            <person name="Osada H."/>
            <person name="Takahashi S."/>
        </authorList>
    </citation>
    <scope>NUCLEOTIDE SEQUENCE [LARGE SCALE GENOMIC DNA]</scope>
    <source>
        <strain evidence="8 9">SN-593</strain>
    </source>
</reference>
<feature type="transmembrane region" description="Helical" evidence="6">
    <location>
        <begin position="227"/>
        <end position="246"/>
    </location>
</feature>
<evidence type="ECO:0000256" key="1">
    <source>
        <dbReference type="ARBA" id="ARBA00004141"/>
    </source>
</evidence>
<keyword evidence="2 6" id="KW-0812">Transmembrane</keyword>
<keyword evidence="9" id="KW-1185">Reference proteome</keyword>
<proteinExistence type="predicted"/>
<name>A0A7U3UUP5_9ACTN</name>
<keyword evidence="4 6" id="KW-0472">Membrane</keyword>
<evidence type="ECO:0000256" key="5">
    <source>
        <dbReference type="SAM" id="MobiDB-lite"/>
    </source>
</evidence>
<dbReference type="InterPro" id="IPR006977">
    <property type="entry name" value="Yip1_dom"/>
</dbReference>
<dbReference type="GO" id="GO:0016020">
    <property type="term" value="C:membrane"/>
    <property type="evidence" value="ECO:0007669"/>
    <property type="project" value="UniProtKB-SubCell"/>
</dbReference>
<sequence length="378" mass="38245">MSQVGSNGPRSHRGSLPSPAVAGTFEGVAGFKGRRGDGGQRGGARPARYGTPGSGGAPQPGRQDPRAYGGGQGGGYGGAPGGGYGGGPGGSGHPGGHGGPAAPYGGGDRPGYQDHRGAPAPSYDDSPGSTRAFTLGGDARFAEDPYADQGYDGGVYGSGPGPYGGGYDDGRGGYDDGAPYGGDNVATYRAGQASAPPAGPRLHWKELLSGIVLRPGRTFWQMRDHTVWGPALVVTFVYGLLAVFGFDAARSDVLNSTLTASVPWVLTTGVMVVLCGLTLGAVTNTLARQLGGDGAWAPTVGLAMLVSSLTDAPRLLFALFLGGGNGFVQLLGWLTWIACGALLTSMVAKSHDLPWLKALGACSIQLVALLMLFKLPLI</sequence>
<reference evidence="8 9" key="1">
    <citation type="journal article" date="2010" name="J. Bacteriol.">
        <title>Biochemical characterization of a novel indole prenyltransferase from Streptomyces sp. SN-593.</title>
        <authorList>
            <person name="Takahashi S."/>
            <person name="Takagi H."/>
            <person name="Toyoda A."/>
            <person name="Uramoto M."/>
            <person name="Nogawa T."/>
            <person name="Ueki M."/>
            <person name="Sakaki Y."/>
            <person name="Osada H."/>
        </authorList>
    </citation>
    <scope>NUCLEOTIDE SEQUENCE [LARGE SCALE GENOMIC DNA]</scope>
    <source>
        <strain evidence="8 9">SN-593</strain>
    </source>
</reference>
<reference evidence="8 9" key="3">
    <citation type="journal article" date="2011" name="Nat. Chem. Biol.">
        <title>Reveromycin A biosynthesis uses RevG and RevJ for stereospecific spiroacetal formation.</title>
        <authorList>
            <person name="Takahashi S."/>
            <person name="Toyoda A."/>
            <person name="Sekiyama Y."/>
            <person name="Takagi H."/>
            <person name="Nogawa T."/>
            <person name="Uramoto M."/>
            <person name="Suzuki R."/>
            <person name="Koshino H."/>
            <person name="Kumano T."/>
            <person name="Panthee S."/>
            <person name="Dairi T."/>
            <person name="Ishikawa J."/>
            <person name="Ikeda H."/>
            <person name="Sakaki Y."/>
            <person name="Osada H."/>
        </authorList>
    </citation>
    <scope>NUCLEOTIDE SEQUENCE [LARGE SCALE GENOMIC DNA]</scope>
    <source>
        <strain evidence="8 9">SN-593</strain>
    </source>
</reference>
<feature type="region of interest" description="Disordered" evidence="5">
    <location>
        <begin position="1"/>
        <end position="134"/>
    </location>
</feature>
<feature type="transmembrane region" description="Helical" evidence="6">
    <location>
        <begin position="327"/>
        <end position="348"/>
    </location>
</feature>
<accession>A0A7U3UUP5</accession>
<feature type="transmembrane region" description="Helical" evidence="6">
    <location>
        <begin position="355"/>
        <end position="373"/>
    </location>
</feature>
<evidence type="ECO:0000313" key="9">
    <source>
        <dbReference type="Proteomes" id="UP000595703"/>
    </source>
</evidence>
<evidence type="ECO:0000256" key="4">
    <source>
        <dbReference type="ARBA" id="ARBA00023136"/>
    </source>
</evidence>
<evidence type="ECO:0000259" key="7">
    <source>
        <dbReference type="Pfam" id="PF04893"/>
    </source>
</evidence>
<gene>
    <name evidence="8" type="ORF">RVR_5535</name>
</gene>
<evidence type="ECO:0000313" key="8">
    <source>
        <dbReference type="EMBL" id="BBA99070.1"/>
    </source>
</evidence>
<keyword evidence="3 6" id="KW-1133">Transmembrane helix</keyword>